<feature type="transmembrane region" description="Helical" evidence="1">
    <location>
        <begin position="427"/>
        <end position="455"/>
    </location>
</feature>
<dbReference type="Proteomes" id="UP001634394">
    <property type="component" value="Unassembled WGS sequence"/>
</dbReference>
<keyword evidence="1" id="KW-0472">Membrane</keyword>
<dbReference type="SUPFAM" id="SSF53448">
    <property type="entry name" value="Nucleotide-diphospho-sugar transferases"/>
    <property type="match status" value="1"/>
</dbReference>
<evidence type="ECO:0000313" key="4">
    <source>
        <dbReference type="Proteomes" id="UP001634394"/>
    </source>
</evidence>
<name>A0ABD3USF4_SINWO</name>
<feature type="transmembrane region" description="Helical" evidence="1">
    <location>
        <begin position="394"/>
        <end position="415"/>
    </location>
</feature>
<sequence length="489" mass="55965">MFSNIFFFAADPLDNERRRHHLRRRQKWKKYVTLLTMTLFILVAASANIYITDYDIDATKEYGTVFAIVLYIIAFTPFVAFPIVLGNILGILCFNPFQQAQKHRIDFQLVPLICFRIVTRGTYKKLIYLNLLENRAVCDKCGLTNIQFEVVTDEDIPDIKDLCKCIVVPRNYKTKRETLYKARALHYCLEPGVSALADEEWVVHLDEETLLTPSSIYGIVKFINDGKANIGQGAISYANGEVLNWFTTLADSIRLAFDYGLFRFQLDVFHRPLFGFKGSYIVLKQGVEKDVGLDFGPRGSIAEDCYFALLAWKKGYKFCFILGEMQERSPFTCMDYIRQRRRWFVGQLFTALSGEIPLYCKLCLILSLSCNILMPLSISNILLCTLFPLTKPIIIQFLTGLLGGTFAFLYFFGAYKSLHGRQWSISKTLFVCTVTSLVVLPLAACMDSLATFWGLVVRDKQFHLVQKDTNEFERSRSHEPVTLGSVIIL</sequence>
<dbReference type="InterPro" id="IPR027389">
    <property type="entry name" value="B_mannosylTrfase_Bre-3/Egh"/>
</dbReference>
<dbReference type="AlphaFoldDB" id="A0ABD3USF4"/>
<evidence type="ECO:0000313" key="3">
    <source>
        <dbReference type="EMBL" id="KAL3852335.1"/>
    </source>
</evidence>
<evidence type="ECO:0000256" key="1">
    <source>
        <dbReference type="SAM" id="Phobius"/>
    </source>
</evidence>
<keyword evidence="1" id="KW-0812">Transmembrane</keyword>
<keyword evidence="1" id="KW-1133">Transmembrane helix</keyword>
<protein>
    <recommendedName>
        <fullName evidence="2">Glycosyltransferase 2-like domain-containing protein</fullName>
    </recommendedName>
</protein>
<organism evidence="3 4">
    <name type="scientific">Sinanodonta woodiana</name>
    <name type="common">Chinese pond mussel</name>
    <name type="synonym">Anodonta woodiana</name>
    <dbReference type="NCBI Taxonomy" id="1069815"/>
    <lineage>
        <taxon>Eukaryota</taxon>
        <taxon>Metazoa</taxon>
        <taxon>Spiralia</taxon>
        <taxon>Lophotrochozoa</taxon>
        <taxon>Mollusca</taxon>
        <taxon>Bivalvia</taxon>
        <taxon>Autobranchia</taxon>
        <taxon>Heteroconchia</taxon>
        <taxon>Palaeoheterodonta</taxon>
        <taxon>Unionida</taxon>
        <taxon>Unionoidea</taxon>
        <taxon>Unionidae</taxon>
        <taxon>Unioninae</taxon>
        <taxon>Sinanodonta</taxon>
    </lineage>
</organism>
<dbReference type="InterPro" id="IPR029044">
    <property type="entry name" value="Nucleotide-diphossugar_trans"/>
</dbReference>
<feature type="domain" description="Glycosyltransferase 2-like" evidence="2">
    <location>
        <begin position="201"/>
        <end position="403"/>
    </location>
</feature>
<feature type="transmembrane region" description="Helical" evidence="1">
    <location>
        <begin position="31"/>
        <end position="51"/>
    </location>
</feature>
<comment type="caution">
    <text evidence="3">The sequence shown here is derived from an EMBL/GenBank/DDBJ whole genome shotgun (WGS) entry which is preliminary data.</text>
</comment>
<dbReference type="Gene3D" id="3.90.550.10">
    <property type="entry name" value="Spore Coat Polysaccharide Biosynthesis Protein SpsA, Chain A"/>
    <property type="match status" value="1"/>
</dbReference>
<evidence type="ECO:0000259" key="2">
    <source>
        <dbReference type="Pfam" id="PF13632"/>
    </source>
</evidence>
<dbReference type="Pfam" id="PF13632">
    <property type="entry name" value="Glyco_trans_2_3"/>
    <property type="match status" value="1"/>
</dbReference>
<keyword evidence="4" id="KW-1185">Reference proteome</keyword>
<reference evidence="3 4" key="1">
    <citation type="submission" date="2024-11" db="EMBL/GenBank/DDBJ databases">
        <title>Chromosome-level genome assembly of the freshwater bivalve Anodonta woodiana.</title>
        <authorList>
            <person name="Chen X."/>
        </authorList>
    </citation>
    <scope>NUCLEOTIDE SEQUENCE [LARGE SCALE GENOMIC DNA]</scope>
    <source>
        <strain evidence="3">MN2024</strain>
        <tissue evidence="3">Gills</tissue>
    </source>
</reference>
<proteinExistence type="predicted"/>
<dbReference type="PANTHER" id="PTHR16779">
    <property type="entry name" value="BETA-1,4-MANNOSYLTRANSFERASE EGH"/>
    <property type="match status" value="1"/>
</dbReference>
<feature type="transmembrane region" description="Helical" evidence="1">
    <location>
        <begin position="63"/>
        <end position="94"/>
    </location>
</feature>
<gene>
    <name evidence="3" type="ORF">ACJMK2_015992</name>
</gene>
<dbReference type="InterPro" id="IPR001173">
    <property type="entry name" value="Glyco_trans_2-like"/>
</dbReference>
<feature type="transmembrane region" description="Helical" evidence="1">
    <location>
        <begin position="362"/>
        <end position="388"/>
    </location>
</feature>
<accession>A0ABD3USF4</accession>
<dbReference type="PANTHER" id="PTHR16779:SF1">
    <property type="entry name" value="BETA-1,4-MANNOSYLTRANSFERASE EGH"/>
    <property type="match status" value="1"/>
</dbReference>
<dbReference type="EMBL" id="JBJQND010000015">
    <property type="protein sequence ID" value="KAL3852335.1"/>
    <property type="molecule type" value="Genomic_DNA"/>
</dbReference>